<protein>
    <submittedName>
        <fullName evidence="1">Uncharacterized protein</fullName>
    </submittedName>
</protein>
<keyword evidence="2" id="KW-1185">Reference proteome</keyword>
<name>A0ABV2H536_9HYPH</name>
<dbReference type="Proteomes" id="UP001549031">
    <property type="component" value="Unassembled WGS sequence"/>
</dbReference>
<comment type="caution">
    <text evidence="1">The sequence shown here is derived from an EMBL/GenBank/DDBJ whole genome shotgun (WGS) entry which is preliminary data.</text>
</comment>
<reference evidence="1 2" key="1">
    <citation type="submission" date="2024-06" db="EMBL/GenBank/DDBJ databases">
        <title>Genomic Encyclopedia of Type Strains, Phase IV (KMG-IV): sequencing the most valuable type-strain genomes for metagenomic binning, comparative biology and taxonomic classification.</title>
        <authorList>
            <person name="Goeker M."/>
        </authorList>
    </citation>
    <scope>NUCLEOTIDE SEQUENCE [LARGE SCALE GENOMIC DNA]</scope>
    <source>
        <strain evidence="1 2">DSM 105042</strain>
    </source>
</reference>
<evidence type="ECO:0000313" key="1">
    <source>
        <dbReference type="EMBL" id="MET3585648.1"/>
    </source>
</evidence>
<proteinExistence type="predicted"/>
<organism evidence="1 2">
    <name type="scientific">Pseudorhizobium tarimense</name>
    <dbReference type="NCBI Taxonomy" id="1079109"/>
    <lineage>
        <taxon>Bacteria</taxon>
        <taxon>Pseudomonadati</taxon>
        <taxon>Pseudomonadota</taxon>
        <taxon>Alphaproteobacteria</taxon>
        <taxon>Hyphomicrobiales</taxon>
        <taxon>Rhizobiaceae</taxon>
        <taxon>Rhizobium/Agrobacterium group</taxon>
        <taxon>Pseudorhizobium</taxon>
    </lineage>
</organism>
<gene>
    <name evidence="1" type="ORF">ABID21_001757</name>
</gene>
<accession>A0ABV2H536</accession>
<evidence type="ECO:0000313" key="2">
    <source>
        <dbReference type="Proteomes" id="UP001549031"/>
    </source>
</evidence>
<sequence>MGSDPHDVAPQLPDRLNILKSPLSGDKEGYERLLSLLLELKAMMRQKISPATLREWEGRARLFLDSHEVDLLFARPDHDDFDMSALPGERYENLRRILLRRKGLSA</sequence>
<dbReference type="EMBL" id="JBEPLJ010000006">
    <property type="protein sequence ID" value="MET3585648.1"/>
    <property type="molecule type" value="Genomic_DNA"/>
</dbReference>